<dbReference type="GO" id="GO:0017136">
    <property type="term" value="F:histone deacetylase activity, NAD-dependent"/>
    <property type="evidence" value="ECO:0007669"/>
    <property type="project" value="TreeGrafter"/>
</dbReference>
<feature type="binding site" evidence="3">
    <location>
        <position position="137"/>
    </location>
    <ligand>
        <name>Zn(2+)</name>
        <dbReference type="ChEBI" id="CHEBI:29105"/>
    </ligand>
</feature>
<dbReference type="InterPro" id="IPR026590">
    <property type="entry name" value="Ssirtuin_cat_dom"/>
</dbReference>
<dbReference type="PROSITE" id="PS50305">
    <property type="entry name" value="SIRTUIN"/>
    <property type="match status" value="1"/>
</dbReference>
<evidence type="ECO:0000256" key="3">
    <source>
        <dbReference type="PROSITE-ProRule" id="PRU00236"/>
    </source>
</evidence>
<dbReference type="GO" id="GO:0070403">
    <property type="term" value="F:NAD+ binding"/>
    <property type="evidence" value="ECO:0007669"/>
    <property type="project" value="InterPro"/>
</dbReference>
<evidence type="ECO:0000313" key="8">
    <source>
        <dbReference type="Proteomes" id="UP001152798"/>
    </source>
</evidence>
<feature type="domain" description="Deacetylase sirtuin-type" evidence="6">
    <location>
        <begin position="1"/>
        <end position="312"/>
    </location>
</feature>
<keyword evidence="5" id="KW-0472">Membrane</keyword>
<dbReference type="InterPro" id="IPR050134">
    <property type="entry name" value="NAD-dep_sirtuin_deacylases"/>
</dbReference>
<keyword evidence="5" id="KW-1133">Transmembrane helix</keyword>
<dbReference type="PANTHER" id="PTHR11085:SF10">
    <property type="entry name" value="NAD-DEPENDENT PROTEIN DEACYLASE SIRTUIN-5, MITOCHONDRIAL-RELATED"/>
    <property type="match status" value="1"/>
</dbReference>
<name>A0A9P0ED46_NEZVI</name>
<dbReference type="PANTHER" id="PTHR11085">
    <property type="entry name" value="NAD-DEPENDENT PROTEIN DEACYLASE SIRTUIN-5, MITOCHONDRIAL-RELATED"/>
    <property type="match status" value="1"/>
</dbReference>
<evidence type="ECO:0000256" key="1">
    <source>
        <dbReference type="ARBA" id="ARBA00022679"/>
    </source>
</evidence>
<feature type="binding site" evidence="3">
    <location>
        <position position="176"/>
    </location>
    <ligand>
        <name>Zn(2+)</name>
        <dbReference type="ChEBI" id="CHEBI:29105"/>
    </ligand>
</feature>
<dbReference type="InterPro" id="IPR003000">
    <property type="entry name" value="Sirtuin"/>
</dbReference>
<evidence type="ECO:0000313" key="7">
    <source>
        <dbReference type="EMBL" id="CAH1391611.1"/>
    </source>
</evidence>
<evidence type="ECO:0000259" key="6">
    <source>
        <dbReference type="PROSITE" id="PS50305"/>
    </source>
</evidence>
<keyword evidence="2" id="KW-0520">NAD</keyword>
<reference evidence="7" key="1">
    <citation type="submission" date="2022-01" db="EMBL/GenBank/DDBJ databases">
        <authorList>
            <person name="King R."/>
        </authorList>
    </citation>
    <scope>NUCLEOTIDE SEQUENCE</scope>
</reference>
<feature type="region of interest" description="Disordered" evidence="4">
    <location>
        <begin position="193"/>
        <end position="215"/>
    </location>
</feature>
<evidence type="ECO:0000256" key="2">
    <source>
        <dbReference type="ARBA" id="ARBA00023027"/>
    </source>
</evidence>
<keyword evidence="1" id="KW-0808">Transferase</keyword>
<accession>A0A9P0ED46</accession>
<gene>
    <name evidence="7" type="ORF">NEZAVI_LOCUS2602</name>
</gene>
<dbReference type="InterPro" id="IPR009688">
    <property type="entry name" value="FAM210A/B-like_dom"/>
</dbReference>
<feature type="active site" description="Proton acceptor" evidence="3">
    <location>
        <position position="126"/>
    </location>
</feature>
<organism evidence="7 8">
    <name type="scientific">Nezara viridula</name>
    <name type="common">Southern green stink bug</name>
    <name type="synonym">Cimex viridulus</name>
    <dbReference type="NCBI Taxonomy" id="85310"/>
    <lineage>
        <taxon>Eukaryota</taxon>
        <taxon>Metazoa</taxon>
        <taxon>Ecdysozoa</taxon>
        <taxon>Arthropoda</taxon>
        <taxon>Hexapoda</taxon>
        <taxon>Insecta</taxon>
        <taxon>Pterygota</taxon>
        <taxon>Neoptera</taxon>
        <taxon>Paraneoptera</taxon>
        <taxon>Hemiptera</taxon>
        <taxon>Heteroptera</taxon>
        <taxon>Panheteroptera</taxon>
        <taxon>Pentatomomorpha</taxon>
        <taxon>Pentatomoidea</taxon>
        <taxon>Pentatomidae</taxon>
        <taxon>Pentatominae</taxon>
        <taxon>Nezara</taxon>
    </lineage>
</organism>
<sequence>MNHPIKDMSKFHQILLKANKVLVLSGAGISAESGIPTFRGSGGLWRTYRSQELATPGAFKKSPSLVWEFYHYRRELVLTKQPNKAHVAIASAEKKLAECGKKLTVVTQNVDGLHRRAGSNNVIELHGNLFKTRCTKCSQISDNTDSPITPAFKNRGFRFANWGSDYKWTSLMKSAHPSSLYCNQTLLRNYSTSNAPPTSNGVKHGTEASQNPEKHTLSLKDKLKIAVRDYGSTVIVFHITHSLTLLGIIYVAISSGLDVKWLLLKIGLGESNVAAGASTFVVAYAVNKVLAPIRISITLTGTPFIVRYLRKLGFLKPPSSS</sequence>
<evidence type="ECO:0000256" key="4">
    <source>
        <dbReference type="SAM" id="MobiDB-lite"/>
    </source>
</evidence>
<keyword evidence="3" id="KW-0862">Zinc</keyword>
<proteinExistence type="predicted"/>
<feature type="compositionally biased region" description="Polar residues" evidence="4">
    <location>
        <begin position="193"/>
        <end position="211"/>
    </location>
</feature>
<dbReference type="EMBL" id="OV725077">
    <property type="protein sequence ID" value="CAH1391611.1"/>
    <property type="molecule type" value="Genomic_DNA"/>
</dbReference>
<dbReference type="AlphaFoldDB" id="A0A9P0ED46"/>
<keyword evidence="5" id="KW-0812">Transmembrane</keyword>
<protein>
    <recommendedName>
        <fullName evidence="6">Deacetylase sirtuin-type domain-containing protein</fullName>
    </recommendedName>
</protein>
<feature type="binding site" evidence="3">
    <location>
        <position position="182"/>
    </location>
    <ligand>
        <name>Zn(2+)</name>
        <dbReference type="ChEBI" id="CHEBI:29105"/>
    </ligand>
</feature>
<feature type="transmembrane region" description="Helical" evidence="5">
    <location>
        <begin position="230"/>
        <end position="253"/>
    </location>
</feature>
<dbReference type="Pfam" id="PF06916">
    <property type="entry name" value="FAM210A-B_dom"/>
    <property type="match status" value="1"/>
</dbReference>
<keyword evidence="3" id="KW-0479">Metal-binding</keyword>
<dbReference type="GO" id="GO:0005634">
    <property type="term" value="C:nucleus"/>
    <property type="evidence" value="ECO:0007669"/>
    <property type="project" value="TreeGrafter"/>
</dbReference>
<dbReference type="Pfam" id="PF02146">
    <property type="entry name" value="SIR2"/>
    <property type="match status" value="1"/>
</dbReference>
<dbReference type="GO" id="GO:0046872">
    <property type="term" value="F:metal ion binding"/>
    <property type="evidence" value="ECO:0007669"/>
    <property type="project" value="UniProtKB-KW"/>
</dbReference>
<dbReference type="OrthoDB" id="424302at2759"/>
<dbReference type="Gene3D" id="3.40.50.1220">
    <property type="entry name" value="TPP-binding domain"/>
    <property type="match status" value="1"/>
</dbReference>
<dbReference type="SUPFAM" id="SSF52467">
    <property type="entry name" value="DHS-like NAD/FAD-binding domain"/>
    <property type="match status" value="1"/>
</dbReference>
<dbReference type="InterPro" id="IPR029035">
    <property type="entry name" value="DHS-like_NAD/FAD-binding_dom"/>
</dbReference>
<dbReference type="Proteomes" id="UP001152798">
    <property type="component" value="Chromosome 1"/>
</dbReference>
<feature type="binding site" evidence="3">
    <location>
        <position position="134"/>
    </location>
    <ligand>
        <name>Zn(2+)</name>
        <dbReference type="ChEBI" id="CHEBI:29105"/>
    </ligand>
</feature>
<evidence type="ECO:0000256" key="5">
    <source>
        <dbReference type="SAM" id="Phobius"/>
    </source>
</evidence>
<keyword evidence="8" id="KW-1185">Reference proteome</keyword>